<dbReference type="RefSeq" id="WP_075623076.1">
    <property type="nucleotide sequence ID" value="NZ_CP015607.1"/>
</dbReference>
<evidence type="ECO:0000313" key="2">
    <source>
        <dbReference type="EMBL" id="APT47285.1"/>
    </source>
</evidence>
<dbReference type="AlphaFoldDB" id="A0A1L6ZL91"/>
<dbReference type="Pfam" id="PF01636">
    <property type="entry name" value="APH"/>
    <property type="match status" value="1"/>
</dbReference>
<dbReference type="EMBL" id="CP015607">
    <property type="protein sequence ID" value="APT47285.1"/>
    <property type="molecule type" value="Genomic_DNA"/>
</dbReference>
<proteinExistence type="predicted"/>
<evidence type="ECO:0000313" key="3">
    <source>
        <dbReference type="Proteomes" id="UP000185426"/>
    </source>
</evidence>
<dbReference type="PANTHER" id="PTHR39179:SF3">
    <property type="entry name" value="COTS-RELATED PROTEIN"/>
    <property type="match status" value="1"/>
</dbReference>
<accession>A0A1L6ZL91</accession>
<protein>
    <recommendedName>
        <fullName evidence="1">Aminoglycoside phosphotransferase domain-containing protein</fullName>
    </recommendedName>
</protein>
<organism evidence="2 3">
    <name type="scientific">Bacillus safensis</name>
    <dbReference type="NCBI Taxonomy" id="561879"/>
    <lineage>
        <taxon>Bacteria</taxon>
        <taxon>Bacillati</taxon>
        <taxon>Bacillota</taxon>
        <taxon>Bacilli</taxon>
        <taxon>Bacillales</taxon>
        <taxon>Bacillaceae</taxon>
        <taxon>Bacillus</taxon>
    </lineage>
</organism>
<gene>
    <name evidence="2" type="ORF">BSA145_16260</name>
</gene>
<dbReference type="Proteomes" id="UP000185426">
    <property type="component" value="Chromosome"/>
</dbReference>
<dbReference type="PANTHER" id="PTHR39179">
    <property type="entry name" value="SPORE COAT PROTEIN I"/>
    <property type="match status" value="1"/>
</dbReference>
<reference evidence="2 3" key="1">
    <citation type="submission" date="2016-05" db="EMBL/GenBank/DDBJ databases">
        <title>Complete Genome and Methylome Analysis of Psychrotrophic Bacterial Isolates from Antarctic Lake Untersee.</title>
        <authorList>
            <person name="Fomenkov A."/>
            <person name="Akimov V.N."/>
            <person name="Vasilyeva L.V."/>
            <person name="Andersen D."/>
            <person name="Vincze T."/>
            <person name="Roberts R.J."/>
        </authorList>
    </citation>
    <scope>NUCLEOTIDE SEQUENCE [LARGE SCALE GENOMIC DNA]</scope>
    <source>
        <strain evidence="2 3">U14-5</strain>
    </source>
</reference>
<name>A0A1L6ZL91_BACIA</name>
<dbReference type="Gene3D" id="3.90.1200.10">
    <property type="match status" value="1"/>
</dbReference>
<evidence type="ECO:0000259" key="1">
    <source>
        <dbReference type="Pfam" id="PF01636"/>
    </source>
</evidence>
<dbReference type="InterPro" id="IPR002575">
    <property type="entry name" value="Aminoglycoside_PTrfase"/>
</dbReference>
<dbReference type="InterPro" id="IPR011009">
    <property type="entry name" value="Kinase-like_dom_sf"/>
</dbReference>
<dbReference type="GO" id="GO:0042601">
    <property type="term" value="C:endospore-forming forespore"/>
    <property type="evidence" value="ECO:0007669"/>
    <property type="project" value="TreeGrafter"/>
</dbReference>
<dbReference type="SUPFAM" id="SSF56112">
    <property type="entry name" value="Protein kinase-like (PK-like)"/>
    <property type="match status" value="1"/>
</dbReference>
<sequence>MTTLDDANNVLKYWFSEQPIRLTPLNGRSPNEGWLVETIKNCFVLKKCVRNHDAEWLQYLEDLTDALLDHGFPIQPMMEAEDRRKTILFKEHFWQLRPYFEGRPYEMGNRSDEQEAIRVLKQLHSLKNLPKGPVNPNCELKNWITSPDETLSKTAYALKKVVSSKKAAVLLKVYERELMNIITLLNPSIYEALPHAVTHGDFHSGNLLIRNKKLAMVLDFDTADFRPRIYDAAISAFLLTRIKRGTFQLDIVKTIQFLKAYADDLSEYEWRSISAFIRLLYIPTGRYLTLLHTYTPHLLNWYIDWSFEALKSASNQLKEDWYLQKEMRI</sequence>
<feature type="domain" description="Aminoglycoside phosphotransferase" evidence="1">
    <location>
        <begin position="22"/>
        <end position="251"/>
    </location>
</feature>
<dbReference type="InterPro" id="IPR047175">
    <property type="entry name" value="CotS-like"/>
</dbReference>